<dbReference type="InterPro" id="IPR010371">
    <property type="entry name" value="YBR137W-like"/>
</dbReference>
<gene>
    <name evidence="1" type="ORF">Q9295_10355</name>
</gene>
<protein>
    <submittedName>
        <fullName evidence="1">Heme-binding protein</fullName>
    </submittedName>
</protein>
<reference evidence="1 2" key="1">
    <citation type="submission" date="2023-08" db="EMBL/GenBank/DDBJ databases">
        <title>Characterization of two Paracoccaceae strains isolated from Phycosphere and proposal of Xinfangfangia lacusdiani sp. nov.</title>
        <authorList>
            <person name="Deng Y."/>
            <person name="Zhang Y.Q."/>
        </authorList>
    </citation>
    <scope>NUCLEOTIDE SEQUENCE [LARGE SCALE GENOMIC DNA]</scope>
    <source>
        <strain evidence="1 2">CPCC 101601</strain>
    </source>
</reference>
<dbReference type="InterPro" id="IPR038084">
    <property type="entry name" value="PduO/GlcC-like_sf"/>
</dbReference>
<dbReference type="PIRSF" id="PIRSF008757">
    <property type="entry name" value="UCP008757"/>
    <property type="match status" value="1"/>
</dbReference>
<comment type="caution">
    <text evidence="1">The sequence shown here is derived from an EMBL/GenBank/DDBJ whole genome shotgun (WGS) entry which is preliminary data.</text>
</comment>
<keyword evidence="2" id="KW-1185">Reference proteome</keyword>
<dbReference type="Gene3D" id="3.30.450.150">
    <property type="entry name" value="Haem-degrading domain"/>
    <property type="match status" value="1"/>
</dbReference>
<dbReference type="Pfam" id="PF03928">
    <property type="entry name" value="HbpS-like"/>
    <property type="match status" value="1"/>
</dbReference>
<sequence>MSDVFPATPELEAETKTLVFAQFDERTALALGLKLVEMAQAEALPVVINIRSADRCYFHAAMPGATPLNDLWAARKSATALLFQQPSLLVGNRHRDRGETLAKHGLPEAGYADHGGAVPIWLRGIGVVACATVSGLPQVDDHRLVVRVIQELISAS</sequence>
<name>A0ABU0VYI7_9RHOB</name>
<dbReference type="EMBL" id="JAVDBT010000008">
    <property type="protein sequence ID" value="MDQ2066779.1"/>
    <property type="molecule type" value="Genomic_DNA"/>
</dbReference>
<dbReference type="PANTHER" id="PTHR28255">
    <property type="match status" value="1"/>
</dbReference>
<organism evidence="1 2">
    <name type="scientific">Pseudogemmobacter lacusdianii</name>
    <dbReference type="NCBI Taxonomy" id="3069608"/>
    <lineage>
        <taxon>Bacteria</taxon>
        <taxon>Pseudomonadati</taxon>
        <taxon>Pseudomonadota</taxon>
        <taxon>Alphaproteobacteria</taxon>
        <taxon>Rhodobacterales</taxon>
        <taxon>Paracoccaceae</taxon>
        <taxon>Pseudogemmobacter</taxon>
    </lineage>
</organism>
<accession>A0ABU0VYI7</accession>
<dbReference type="InterPro" id="IPR005624">
    <property type="entry name" value="PduO/GlcC-like"/>
</dbReference>
<dbReference type="RefSeq" id="WP_306680490.1">
    <property type="nucleotide sequence ID" value="NZ_JAVDBT010000008.1"/>
</dbReference>
<evidence type="ECO:0000313" key="2">
    <source>
        <dbReference type="Proteomes" id="UP001239680"/>
    </source>
</evidence>
<dbReference type="PANTHER" id="PTHR28255:SF1">
    <property type="entry name" value="UPF0303 PROTEIN YBR137W"/>
    <property type="match status" value="1"/>
</dbReference>
<evidence type="ECO:0000313" key="1">
    <source>
        <dbReference type="EMBL" id="MDQ2066779.1"/>
    </source>
</evidence>
<dbReference type="Proteomes" id="UP001239680">
    <property type="component" value="Unassembled WGS sequence"/>
</dbReference>
<dbReference type="SUPFAM" id="SSF143744">
    <property type="entry name" value="GlcG-like"/>
    <property type="match status" value="1"/>
</dbReference>
<proteinExistence type="predicted"/>